<reference evidence="5" key="1">
    <citation type="submission" date="2013-11" db="EMBL/GenBank/DDBJ databases">
        <title>Genome sequence of the fusiform rust pathogen reveals effectors for host alternation and coevolution with pine.</title>
        <authorList>
            <consortium name="DOE Joint Genome Institute"/>
            <person name="Smith K."/>
            <person name="Pendleton A."/>
            <person name="Kubisiak T."/>
            <person name="Anderson C."/>
            <person name="Salamov A."/>
            <person name="Aerts A."/>
            <person name="Riley R."/>
            <person name="Clum A."/>
            <person name="Lindquist E."/>
            <person name="Ence D."/>
            <person name="Campbell M."/>
            <person name="Kronenberg Z."/>
            <person name="Feau N."/>
            <person name="Dhillon B."/>
            <person name="Hamelin R."/>
            <person name="Burleigh J."/>
            <person name="Smith J."/>
            <person name="Yandell M."/>
            <person name="Nelson C."/>
            <person name="Grigoriev I."/>
            <person name="Davis J."/>
        </authorList>
    </citation>
    <scope>NUCLEOTIDE SEQUENCE</scope>
    <source>
        <strain evidence="5">G11</strain>
    </source>
</reference>
<accession>A0A9P6NND9</accession>
<dbReference type="CDD" id="cd00586">
    <property type="entry name" value="4HBT"/>
    <property type="match status" value="1"/>
</dbReference>
<feature type="region of interest" description="Disordered" evidence="3">
    <location>
        <begin position="27"/>
        <end position="48"/>
    </location>
</feature>
<dbReference type="PANTHER" id="PTHR31793">
    <property type="entry name" value="4-HYDROXYBENZOYL-COA THIOESTERASE FAMILY MEMBER"/>
    <property type="match status" value="1"/>
</dbReference>
<dbReference type="AlphaFoldDB" id="A0A9P6NND9"/>
<dbReference type="Pfam" id="PF03061">
    <property type="entry name" value="4HBT"/>
    <property type="match status" value="1"/>
</dbReference>
<dbReference type="Proteomes" id="UP000886653">
    <property type="component" value="Unassembled WGS sequence"/>
</dbReference>
<proteinExistence type="inferred from homology"/>
<dbReference type="Gene3D" id="3.10.129.10">
    <property type="entry name" value="Hotdog Thioesterase"/>
    <property type="match status" value="1"/>
</dbReference>
<dbReference type="InterPro" id="IPR006683">
    <property type="entry name" value="Thioestr_dom"/>
</dbReference>
<gene>
    <name evidence="5" type="ORF">CROQUDRAFT_62655</name>
</gene>
<evidence type="ECO:0000313" key="5">
    <source>
        <dbReference type="EMBL" id="KAG0146656.1"/>
    </source>
</evidence>
<sequence length="224" mass="24949">MQNTASRRLNRITSHLTSQTIGNRIASTSAKRSIEEKPSIDQVPSKSSAHKLASESKNIIWDCSQTYRYWIPIQTRWSDNDQYGHMNNAYYYHLFDTVANRFLIEKCTPANSSAPMAFVVSSDCTYLRPVGFPTPLLIGLATEHIGRSSVRWRFGLWPARLDSSNQGEAGCAAFGSFTHVFVDPQSHASVEMNPAVRSGASSLLISSMEGTSIQKNPKDKKKET</sequence>
<feature type="domain" description="Thioesterase" evidence="4">
    <location>
        <begin position="83"/>
        <end position="157"/>
    </location>
</feature>
<protein>
    <recommendedName>
        <fullName evidence="4">Thioesterase domain-containing protein</fullName>
    </recommendedName>
</protein>
<comment type="similarity">
    <text evidence="1">Belongs to the 4-hydroxybenzoyl-CoA thioesterase family.</text>
</comment>
<keyword evidence="2" id="KW-0378">Hydrolase</keyword>
<dbReference type="GO" id="GO:0047617">
    <property type="term" value="F:fatty acyl-CoA hydrolase activity"/>
    <property type="evidence" value="ECO:0007669"/>
    <property type="project" value="TreeGrafter"/>
</dbReference>
<dbReference type="PANTHER" id="PTHR31793:SF27">
    <property type="entry name" value="NOVEL THIOESTERASE SUPERFAMILY DOMAIN AND SAPOSIN A-TYPE DOMAIN CONTAINING PROTEIN (0610012H03RIK)"/>
    <property type="match status" value="1"/>
</dbReference>
<evidence type="ECO:0000259" key="4">
    <source>
        <dbReference type="Pfam" id="PF03061"/>
    </source>
</evidence>
<evidence type="ECO:0000256" key="3">
    <source>
        <dbReference type="SAM" id="MobiDB-lite"/>
    </source>
</evidence>
<keyword evidence="6" id="KW-1185">Reference proteome</keyword>
<evidence type="ECO:0000256" key="1">
    <source>
        <dbReference type="ARBA" id="ARBA00005953"/>
    </source>
</evidence>
<evidence type="ECO:0000313" key="6">
    <source>
        <dbReference type="Proteomes" id="UP000886653"/>
    </source>
</evidence>
<dbReference type="InterPro" id="IPR029069">
    <property type="entry name" value="HotDog_dom_sf"/>
</dbReference>
<dbReference type="SUPFAM" id="SSF54637">
    <property type="entry name" value="Thioesterase/thiol ester dehydrase-isomerase"/>
    <property type="match status" value="1"/>
</dbReference>
<dbReference type="OrthoDB" id="2420454at2759"/>
<dbReference type="InterPro" id="IPR050563">
    <property type="entry name" value="4-hydroxybenzoyl-CoA_TE"/>
</dbReference>
<dbReference type="EMBL" id="MU167258">
    <property type="protein sequence ID" value="KAG0146656.1"/>
    <property type="molecule type" value="Genomic_DNA"/>
</dbReference>
<evidence type="ECO:0000256" key="2">
    <source>
        <dbReference type="ARBA" id="ARBA00022801"/>
    </source>
</evidence>
<name>A0A9P6NND9_9BASI</name>
<organism evidence="5 6">
    <name type="scientific">Cronartium quercuum f. sp. fusiforme G11</name>
    <dbReference type="NCBI Taxonomy" id="708437"/>
    <lineage>
        <taxon>Eukaryota</taxon>
        <taxon>Fungi</taxon>
        <taxon>Dikarya</taxon>
        <taxon>Basidiomycota</taxon>
        <taxon>Pucciniomycotina</taxon>
        <taxon>Pucciniomycetes</taxon>
        <taxon>Pucciniales</taxon>
        <taxon>Coleosporiaceae</taxon>
        <taxon>Cronartium</taxon>
    </lineage>
</organism>
<comment type="caution">
    <text evidence="5">The sequence shown here is derived from an EMBL/GenBank/DDBJ whole genome shotgun (WGS) entry which is preliminary data.</text>
</comment>